<keyword evidence="2" id="KW-1185">Reference proteome</keyword>
<organism evidence="1 2">
    <name type="scientific">Streptomyces galbus</name>
    <dbReference type="NCBI Taxonomy" id="33898"/>
    <lineage>
        <taxon>Bacteria</taxon>
        <taxon>Bacillati</taxon>
        <taxon>Actinomycetota</taxon>
        <taxon>Actinomycetes</taxon>
        <taxon>Kitasatosporales</taxon>
        <taxon>Streptomycetaceae</taxon>
        <taxon>Streptomyces</taxon>
    </lineage>
</organism>
<dbReference type="EMBL" id="JAAXMD010000534">
    <property type="protein sequence ID" value="NKQ28892.1"/>
    <property type="molecule type" value="Genomic_DNA"/>
</dbReference>
<gene>
    <name evidence="1" type="ORF">HF200_32240</name>
</gene>
<proteinExistence type="predicted"/>
<sequence length="230" mass="25237">MDDPRHHDRVPGLTALLADSAASPRERFLACVALTTWAEPTGYTAVREAAGNPSGAPWYNLLIDRKFSVDNTFAQLCLAVGDSDALCQTKGTCEQRVEAFRSLVRIADTEYFDEKLGDHLDDRTVARVLPEVRDTVERGVAALSEHRRPQFDLATQLVDLAAAVAAVDASTSVGLVMEVLSQEASPRALVHAVSIVQRAQADEARRFAEYLRMVGDDRVRSFVDQALAKR</sequence>
<evidence type="ECO:0000313" key="2">
    <source>
        <dbReference type="Proteomes" id="UP000744032"/>
    </source>
</evidence>
<evidence type="ECO:0008006" key="3">
    <source>
        <dbReference type="Google" id="ProtNLM"/>
    </source>
</evidence>
<protein>
    <recommendedName>
        <fullName evidence="3">HEAT repeat domain-containing protein</fullName>
    </recommendedName>
</protein>
<accession>A0ABX1IXH5</accession>
<reference evidence="1 2" key="1">
    <citation type="submission" date="2020-04" db="EMBL/GenBank/DDBJ databases">
        <title>Genome sequence of Streptomyces galbus strain I339.</title>
        <authorList>
            <person name="Silva E.A.N."/>
            <person name="Merces M."/>
            <person name="Castelo Branco A.P.O.T."/>
            <person name="Vasconcelos P.C."/>
            <person name="Costa N.P."/>
            <person name="Marinho G.C.S."/>
            <person name="Oliveira C.J.B."/>
            <person name="Araujo D."/>
            <person name="Rodrigues Junior V.S."/>
            <person name="Almeida R."/>
            <person name="Silva Filho U.R."/>
            <person name="Andrade A.S.A."/>
            <person name="Cibulski S.P."/>
        </authorList>
    </citation>
    <scope>NUCLEOTIDE SEQUENCE [LARGE SCALE GENOMIC DNA]</scope>
    <source>
        <strain evidence="1 2">I339</strain>
    </source>
</reference>
<name>A0ABX1IXH5_STRGB</name>
<comment type="caution">
    <text evidence="1">The sequence shown here is derived from an EMBL/GenBank/DDBJ whole genome shotgun (WGS) entry which is preliminary data.</text>
</comment>
<evidence type="ECO:0000313" key="1">
    <source>
        <dbReference type="EMBL" id="NKQ28892.1"/>
    </source>
</evidence>
<dbReference type="Proteomes" id="UP000744032">
    <property type="component" value="Unassembled WGS sequence"/>
</dbReference>